<dbReference type="GO" id="GO:0005886">
    <property type="term" value="C:plasma membrane"/>
    <property type="evidence" value="ECO:0007669"/>
    <property type="project" value="UniProtKB-SubCell"/>
</dbReference>
<dbReference type="SMART" id="SM00369">
    <property type="entry name" value="LRR_TYP"/>
    <property type="match status" value="6"/>
</dbReference>
<dbReference type="InterPro" id="IPR003591">
    <property type="entry name" value="Leu-rich_rpt_typical-subtyp"/>
</dbReference>
<dbReference type="SMART" id="SM00013">
    <property type="entry name" value="LRRNT"/>
    <property type="match status" value="2"/>
</dbReference>
<feature type="chain" id="PRO_5034396770" description="Slit guidance ligand 1" evidence="6">
    <location>
        <begin position="38"/>
        <end position="551"/>
    </location>
</feature>
<evidence type="ECO:0000313" key="10">
    <source>
        <dbReference type="Proteomes" id="UP000694400"/>
    </source>
</evidence>
<keyword evidence="2 6" id="KW-0732">Signal</keyword>
<evidence type="ECO:0000256" key="1">
    <source>
        <dbReference type="ARBA" id="ARBA00022614"/>
    </source>
</evidence>
<reference evidence="9" key="1">
    <citation type="submission" date="2019-08" db="EMBL/GenBank/DDBJ databases">
        <title>Three high-quality genomes provides insights into domestication of ducks.</title>
        <authorList>
            <person name="Hou Z.C."/>
            <person name="Zhu F."/>
            <person name="Yin Z.T."/>
            <person name="Zhang F."/>
        </authorList>
    </citation>
    <scope>NUCLEOTIDE SEQUENCE [LARGE SCALE GENOMIC DNA]</scope>
</reference>
<dbReference type="GO" id="GO:0042995">
    <property type="term" value="C:cell projection"/>
    <property type="evidence" value="ECO:0007669"/>
    <property type="project" value="UniProtKB-SubCell"/>
</dbReference>
<dbReference type="InterPro" id="IPR000483">
    <property type="entry name" value="Cys-rich_flank_reg_C"/>
</dbReference>
<name>A0A8B9SLR0_ANAPL</name>
<dbReference type="InterPro" id="IPR050541">
    <property type="entry name" value="LRR_TM_domain-containing"/>
</dbReference>
<keyword evidence="4" id="KW-0325">Glycoprotein</keyword>
<evidence type="ECO:0000256" key="5">
    <source>
        <dbReference type="SAM" id="MobiDB-lite"/>
    </source>
</evidence>
<dbReference type="FunFam" id="3.80.10.10:FF:000032">
    <property type="entry name" value="Slit homolog 2 (Drosophila)"/>
    <property type="match status" value="1"/>
</dbReference>
<evidence type="ECO:0008006" key="11">
    <source>
        <dbReference type="Google" id="ProtNLM"/>
    </source>
</evidence>
<dbReference type="FunFam" id="3.80.10.10:FF:000290">
    <property type="entry name" value="Slit guidance ligand 1"/>
    <property type="match status" value="1"/>
</dbReference>
<feature type="domain" description="LRRNT" evidence="7">
    <location>
        <begin position="37"/>
        <end position="69"/>
    </location>
</feature>
<dbReference type="GO" id="GO:0098552">
    <property type="term" value="C:side of membrane"/>
    <property type="evidence" value="ECO:0007669"/>
    <property type="project" value="UniProtKB-KW"/>
</dbReference>
<feature type="domain" description="LRRCT" evidence="8">
    <location>
        <begin position="219"/>
        <end position="268"/>
    </location>
</feature>
<dbReference type="Gene3D" id="3.80.10.10">
    <property type="entry name" value="Ribonuclease Inhibitor"/>
    <property type="match status" value="3"/>
</dbReference>
<dbReference type="InterPro" id="IPR000372">
    <property type="entry name" value="LRRNT"/>
</dbReference>
<evidence type="ECO:0000256" key="6">
    <source>
        <dbReference type="SAM" id="SignalP"/>
    </source>
</evidence>
<proteinExistence type="predicted"/>
<dbReference type="SUPFAM" id="SSF52058">
    <property type="entry name" value="L domain-like"/>
    <property type="match status" value="1"/>
</dbReference>
<dbReference type="PANTHER" id="PTHR24369:SF196">
    <property type="entry name" value="RETICULON 4 RECEPTOR LIKE 1"/>
    <property type="match status" value="1"/>
</dbReference>
<protein>
    <recommendedName>
        <fullName evidence="11">Slit guidance ligand 1</fullName>
    </recommendedName>
</protein>
<evidence type="ECO:0000256" key="4">
    <source>
        <dbReference type="ARBA" id="ARBA00023180"/>
    </source>
</evidence>
<dbReference type="PROSITE" id="PS51450">
    <property type="entry name" value="LRR"/>
    <property type="match status" value="1"/>
</dbReference>
<dbReference type="SMART" id="SM00082">
    <property type="entry name" value="LRRCT"/>
    <property type="match status" value="1"/>
</dbReference>
<reference evidence="9" key="2">
    <citation type="submission" date="2025-08" db="UniProtKB">
        <authorList>
            <consortium name="Ensembl"/>
        </authorList>
    </citation>
    <scope>IDENTIFICATION</scope>
</reference>
<feature type="domain" description="LRRNT" evidence="7">
    <location>
        <begin position="285"/>
        <end position="317"/>
    </location>
</feature>
<evidence type="ECO:0000256" key="3">
    <source>
        <dbReference type="ARBA" id="ARBA00022737"/>
    </source>
</evidence>
<sequence>MAATPTPGGAAGVPAGLRVAAWLLACAALCRGPPAAACPPLCACSGTTVDCHGTALRAVPKSIPRGTERLELNGNNITRIHKNDFSGLKQLRVLQLMENQISMVERGAFDDLKELERLRLNRNQLHALPELLFQHNQALSRLDLSENFIQAIPRKAFRGATDLKNLQLDKNQISCIEDGAFRALRGLEVLTLNNNNITSIPVSSFNHMPKLRTFRLHSNHLFCDCHLAWLSQWLRQRPTIGLFTQCAAPAQLRGLNVAEIQKNEFSCSGQTEGARAQLCSLSSGSCPAMCTCSNGIVDCRGKGLTAIPANLPENHDGDTPGAQRHQVHPPRRLLPLQEAAEDRPEQQPDLRDRPRRLPGAALAELAGAVRQQDHGPPQGRLRGTFCPAAAAPQRQQDQLRAGRCLPGPAEPLAALALRQQDPEPGQGHLHLPAGHPDPAPGPEPLRVRLQPEVAGGFPPRQPHRDQRRPLRQPPAPGQQAHRADQEQEVSLLGQGAVFHPRDGGLPAEQRVQQRRGLPPEVPLRVRRGRVLQPEAHQDPRAHPSSPRPSCA</sequence>
<dbReference type="Ensembl" id="ENSAPLT00020008726.1">
    <property type="protein sequence ID" value="ENSAPLP00020008107.1"/>
    <property type="gene ID" value="ENSAPLG00020005959.1"/>
</dbReference>
<dbReference type="InterPro" id="IPR032675">
    <property type="entry name" value="LRR_dom_sf"/>
</dbReference>
<dbReference type="GO" id="GO:0045121">
    <property type="term" value="C:membrane raft"/>
    <property type="evidence" value="ECO:0007669"/>
    <property type="project" value="UniProtKB-SubCell"/>
</dbReference>
<evidence type="ECO:0000256" key="2">
    <source>
        <dbReference type="ARBA" id="ARBA00022729"/>
    </source>
</evidence>
<organism evidence="9 10">
    <name type="scientific">Anas platyrhynchos</name>
    <name type="common">Mallard</name>
    <name type="synonym">Anas boschas</name>
    <dbReference type="NCBI Taxonomy" id="8839"/>
    <lineage>
        <taxon>Eukaryota</taxon>
        <taxon>Metazoa</taxon>
        <taxon>Chordata</taxon>
        <taxon>Craniata</taxon>
        <taxon>Vertebrata</taxon>
        <taxon>Euteleostomi</taxon>
        <taxon>Archelosauria</taxon>
        <taxon>Archosauria</taxon>
        <taxon>Dinosauria</taxon>
        <taxon>Saurischia</taxon>
        <taxon>Theropoda</taxon>
        <taxon>Coelurosauria</taxon>
        <taxon>Aves</taxon>
        <taxon>Neognathae</taxon>
        <taxon>Galloanserae</taxon>
        <taxon>Anseriformes</taxon>
        <taxon>Anatidae</taxon>
        <taxon>Anatinae</taxon>
        <taxon>Anas</taxon>
    </lineage>
</organism>
<feature type="region of interest" description="Disordered" evidence="5">
    <location>
        <begin position="422"/>
        <end position="551"/>
    </location>
</feature>
<dbReference type="PANTHER" id="PTHR24369">
    <property type="entry name" value="ANTIGEN BSP, PUTATIVE-RELATED"/>
    <property type="match status" value="1"/>
</dbReference>
<dbReference type="Pfam" id="PF01463">
    <property type="entry name" value="LRRCT"/>
    <property type="match status" value="1"/>
</dbReference>
<evidence type="ECO:0000259" key="8">
    <source>
        <dbReference type="SMART" id="SM00082"/>
    </source>
</evidence>
<feature type="signal peptide" evidence="6">
    <location>
        <begin position="1"/>
        <end position="37"/>
    </location>
</feature>
<dbReference type="Pfam" id="PF13855">
    <property type="entry name" value="LRR_8"/>
    <property type="match status" value="2"/>
</dbReference>
<reference evidence="9" key="3">
    <citation type="submission" date="2025-09" db="UniProtKB">
        <authorList>
            <consortium name="Ensembl"/>
        </authorList>
    </citation>
    <scope>IDENTIFICATION</scope>
</reference>
<dbReference type="Pfam" id="PF01462">
    <property type="entry name" value="LRRNT"/>
    <property type="match status" value="2"/>
</dbReference>
<dbReference type="InterPro" id="IPR001611">
    <property type="entry name" value="Leu-rich_rpt"/>
</dbReference>
<dbReference type="Proteomes" id="UP000694400">
    <property type="component" value="Chromosome 7"/>
</dbReference>
<dbReference type="AlphaFoldDB" id="A0A8B9SLR0"/>
<evidence type="ECO:0000313" key="9">
    <source>
        <dbReference type="Ensembl" id="ENSAPLP00020008107.1"/>
    </source>
</evidence>
<dbReference type="GO" id="GO:0043204">
    <property type="term" value="C:perikaryon"/>
    <property type="evidence" value="ECO:0007669"/>
    <property type="project" value="UniProtKB-SubCell"/>
</dbReference>
<evidence type="ECO:0000259" key="7">
    <source>
        <dbReference type="SMART" id="SM00013"/>
    </source>
</evidence>
<accession>A0A8B9SLR0</accession>
<keyword evidence="3" id="KW-0677">Repeat</keyword>
<keyword evidence="1" id="KW-0433">Leucine-rich repeat</keyword>